<gene>
    <name evidence="2" type="ORF">DERYTH_LOCUS13456</name>
</gene>
<reference evidence="2" key="1">
    <citation type="submission" date="2021-06" db="EMBL/GenBank/DDBJ databases">
        <authorList>
            <person name="Kallberg Y."/>
            <person name="Tangrot J."/>
            <person name="Rosling A."/>
        </authorList>
    </citation>
    <scope>NUCLEOTIDE SEQUENCE</scope>
    <source>
        <strain evidence="2">MA453B</strain>
    </source>
</reference>
<dbReference type="Proteomes" id="UP000789405">
    <property type="component" value="Unassembled WGS sequence"/>
</dbReference>
<name>A0A9N9HW27_9GLOM</name>
<feature type="chain" id="PRO_5040445990" evidence="1">
    <location>
        <begin position="22"/>
        <end position="166"/>
    </location>
</feature>
<feature type="non-terminal residue" evidence="2">
    <location>
        <position position="166"/>
    </location>
</feature>
<protein>
    <submittedName>
        <fullName evidence="2">12580_t:CDS:1</fullName>
    </submittedName>
</protein>
<comment type="caution">
    <text evidence="2">The sequence shown here is derived from an EMBL/GenBank/DDBJ whole genome shotgun (WGS) entry which is preliminary data.</text>
</comment>
<proteinExistence type="predicted"/>
<dbReference type="EMBL" id="CAJVPY010009460">
    <property type="protein sequence ID" value="CAG8708952.1"/>
    <property type="molecule type" value="Genomic_DNA"/>
</dbReference>
<dbReference type="AlphaFoldDB" id="A0A9N9HW27"/>
<evidence type="ECO:0000313" key="2">
    <source>
        <dbReference type="EMBL" id="CAG8708952.1"/>
    </source>
</evidence>
<organism evidence="2 3">
    <name type="scientific">Dentiscutata erythropus</name>
    <dbReference type="NCBI Taxonomy" id="1348616"/>
    <lineage>
        <taxon>Eukaryota</taxon>
        <taxon>Fungi</taxon>
        <taxon>Fungi incertae sedis</taxon>
        <taxon>Mucoromycota</taxon>
        <taxon>Glomeromycotina</taxon>
        <taxon>Glomeromycetes</taxon>
        <taxon>Diversisporales</taxon>
        <taxon>Gigasporaceae</taxon>
        <taxon>Dentiscutata</taxon>
    </lineage>
</organism>
<feature type="signal peptide" evidence="1">
    <location>
        <begin position="1"/>
        <end position="21"/>
    </location>
</feature>
<keyword evidence="3" id="KW-1185">Reference proteome</keyword>
<evidence type="ECO:0000256" key="1">
    <source>
        <dbReference type="SAM" id="SignalP"/>
    </source>
</evidence>
<sequence length="166" mass="18337">MLSNKRLIFALLFIFTTLIYASYGINSDITDILDKRDNNNKRGDSGSSGSSSDTLKKYCSGFRFLYPYAKDDTSYNQPIQIQNNTNITVMWAKDASSSVKTCMDCEMLQSGHQFIQIVWKKGIDMTPGYASASVHFSCDPGTPLPITVTLRAIGQTAEGPRCAAYS</sequence>
<accession>A0A9N9HW27</accession>
<keyword evidence="1" id="KW-0732">Signal</keyword>
<evidence type="ECO:0000313" key="3">
    <source>
        <dbReference type="Proteomes" id="UP000789405"/>
    </source>
</evidence>
<dbReference type="OrthoDB" id="2359254at2759"/>